<keyword evidence="3" id="KW-0812">Transmembrane</keyword>
<name>A0A944DE94_DENI1</name>
<comment type="caution">
    <text evidence="6">The sequence shown here is derived from an EMBL/GenBank/DDBJ whole genome shotgun (WGS) entry which is preliminary data.</text>
</comment>
<evidence type="ECO:0000256" key="3">
    <source>
        <dbReference type="ARBA" id="ARBA00022692"/>
    </source>
</evidence>
<dbReference type="GO" id="GO:0009279">
    <property type="term" value="C:cell outer membrane"/>
    <property type="evidence" value="ECO:0007669"/>
    <property type="project" value="UniProtKB-SubCell"/>
</dbReference>
<evidence type="ECO:0000313" key="6">
    <source>
        <dbReference type="EMBL" id="MBT0963456.1"/>
    </source>
</evidence>
<dbReference type="PROSITE" id="PS51257">
    <property type="entry name" value="PROKAR_LIPOPROTEIN"/>
    <property type="match status" value="1"/>
</dbReference>
<accession>A0A944DE94</accession>
<dbReference type="PANTHER" id="PTHR30026">
    <property type="entry name" value="OUTER MEMBRANE PROTEIN TOLC"/>
    <property type="match status" value="1"/>
</dbReference>
<dbReference type="Gene3D" id="1.20.1600.10">
    <property type="entry name" value="Outer membrane efflux proteins (OEP)"/>
    <property type="match status" value="1"/>
</dbReference>
<gene>
    <name evidence="6" type="ORF">I8J34_19905</name>
</gene>
<evidence type="ECO:0000256" key="4">
    <source>
        <dbReference type="ARBA" id="ARBA00023136"/>
    </source>
</evidence>
<dbReference type="AlphaFoldDB" id="A0A944DE94"/>
<dbReference type="InterPro" id="IPR051906">
    <property type="entry name" value="TolC-like"/>
</dbReference>
<sequence length="517" mass="57308">MPLRFRHKAPIVVFAAAALTGCAINPQPLQIDELRAITRADWQKAQANVPPLTAPLSLSEAIARALKFNLEHRAHQLEEAHAAGLLEAGRFDMLPKLVAGVGYYTRDKDLVRDSINATTRQPNLSNSISTEKDHTVADLSLTWSLLDFGASYYTAQQNADRLLVAGERRRRSMHNLIQNVRAAFWRAASAQKLEAAVRENIALAESALADARKVTDERIKAPAEMLRYRRALIENLRTLEAVQQELGLARVELAALTNLPPGTRYQLVEPAADELEPQPLALKLDAMEEIALTRNADLRESAYNVRIAAADTRKSLLQLFPGISFNYSVNHDDDRFLVNNSWNEAGLRVNFNLFNLLSAPARLEAAEGNERVYEARRMALQMVVVSLVHLSAQQYDNALRQYQRSDELATVDNDLLKLSRRAAEVQKESQLSLVAARTNALLSELRRYQALAAVHASASRVQATLGLEPAIGSLDDMSLPDLSKAIDDALRTWQKDPLAAAAMESAVAQPVRLAERQ</sequence>
<dbReference type="GO" id="GO:0015562">
    <property type="term" value="F:efflux transmembrane transporter activity"/>
    <property type="evidence" value="ECO:0007669"/>
    <property type="project" value="InterPro"/>
</dbReference>
<evidence type="ECO:0000256" key="2">
    <source>
        <dbReference type="ARBA" id="ARBA00022452"/>
    </source>
</evidence>
<keyword evidence="7" id="KW-1185">Reference proteome</keyword>
<evidence type="ECO:0000256" key="5">
    <source>
        <dbReference type="ARBA" id="ARBA00023237"/>
    </source>
</evidence>
<protein>
    <submittedName>
        <fullName evidence="6">TolC family protein</fullName>
    </submittedName>
</protein>
<dbReference type="PANTHER" id="PTHR30026:SF20">
    <property type="entry name" value="OUTER MEMBRANE PROTEIN TOLC"/>
    <property type="match status" value="1"/>
</dbReference>
<dbReference type="EMBL" id="JAEKFT010000030">
    <property type="protein sequence ID" value="MBT0963456.1"/>
    <property type="molecule type" value="Genomic_DNA"/>
</dbReference>
<reference evidence="7" key="1">
    <citation type="journal article" date="2022" name="ISME J.">
        <title>Genetic and phylogenetic analysis of dissimilatory iodate-reducing bacteria identifies potential niches across the world's oceans.</title>
        <authorList>
            <person name="Reyes-Umana V."/>
            <person name="Henning Z."/>
            <person name="Lee K."/>
            <person name="Barnum T.P."/>
            <person name="Coates J.D."/>
        </authorList>
    </citation>
    <scope>NUCLEOTIDE SEQUENCE [LARGE SCALE GENOMIC DNA]</scope>
    <source>
        <strain evidence="7">IR12</strain>
    </source>
</reference>
<proteinExistence type="predicted"/>
<dbReference type="GO" id="GO:0015288">
    <property type="term" value="F:porin activity"/>
    <property type="evidence" value="ECO:0007669"/>
    <property type="project" value="TreeGrafter"/>
</dbReference>
<dbReference type="GO" id="GO:1990281">
    <property type="term" value="C:efflux pump complex"/>
    <property type="evidence" value="ECO:0007669"/>
    <property type="project" value="TreeGrafter"/>
</dbReference>
<evidence type="ECO:0000256" key="1">
    <source>
        <dbReference type="ARBA" id="ARBA00004442"/>
    </source>
</evidence>
<dbReference type="SUPFAM" id="SSF56954">
    <property type="entry name" value="Outer membrane efflux proteins (OEP)"/>
    <property type="match status" value="1"/>
</dbReference>
<evidence type="ECO:0000313" key="7">
    <source>
        <dbReference type="Proteomes" id="UP000694660"/>
    </source>
</evidence>
<comment type="subcellular location">
    <subcellularLocation>
        <location evidence="1">Cell outer membrane</location>
    </subcellularLocation>
</comment>
<keyword evidence="2" id="KW-1134">Transmembrane beta strand</keyword>
<dbReference type="Proteomes" id="UP000694660">
    <property type="component" value="Unassembled WGS sequence"/>
</dbReference>
<keyword evidence="4" id="KW-0472">Membrane</keyword>
<organism evidence="6 7">
    <name type="scientific">Denitromonas iodatirespirans</name>
    <dbReference type="NCBI Taxonomy" id="2795389"/>
    <lineage>
        <taxon>Bacteria</taxon>
        <taxon>Pseudomonadati</taxon>
        <taxon>Pseudomonadota</taxon>
        <taxon>Betaproteobacteria</taxon>
        <taxon>Rhodocyclales</taxon>
        <taxon>Zoogloeaceae</taxon>
        <taxon>Denitromonas</taxon>
    </lineage>
</organism>
<dbReference type="RefSeq" id="WP_214363388.1">
    <property type="nucleotide sequence ID" value="NZ_JAEKFT010000030.1"/>
</dbReference>
<keyword evidence="5" id="KW-0998">Cell outer membrane</keyword>